<dbReference type="GO" id="GO:0005634">
    <property type="term" value="C:nucleus"/>
    <property type="evidence" value="ECO:0007669"/>
    <property type="project" value="UniProtKB-SubCell"/>
</dbReference>
<accession>L2GX38</accession>
<keyword evidence="2 5" id="KW-0238">DNA-binding</keyword>
<evidence type="ECO:0000256" key="1">
    <source>
        <dbReference type="ARBA" id="ARBA00004123"/>
    </source>
</evidence>
<protein>
    <recommendedName>
        <fullName evidence="7">Homeobox domain-containing protein</fullName>
    </recommendedName>
</protein>
<evidence type="ECO:0000256" key="5">
    <source>
        <dbReference type="PROSITE-ProRule" id="PRU00108"/>
    </source>
</evidence>
<dbReference type="GeneID" id="19878176"/>
<dbReference type="Pfam" id="PF00046">
    <property type="entry name" value="Homeodomain"/>
    <property type="match status" value="1"/>
</dbReference>
<evidence type="ECO:0000256" key="4">
    <source>
        <dbReference type="ARBA" id="ARBA00023242"/>
    </source>
</evidence>
<dbReference type="InterPro" id="IPR009057">
    <property type="entry name" value="Homeodomain-like_sf"/>
</dbReference>
<keyword evidence="9" id="KW-1185">Reference proteome</keyword>
<reference evidence="9" key="1">
    <citation type="submission" date="2011-03" db="EMBL/GenBank/DDBJ databases">
        <title>The genome sequence of Vavraia culicis strain floridensis.</title>
        <authorList>
            <consortium name="The Broad Institute Genome Sequencing Platform"/>
            <person name="Cuomo C."/>
            <person name="Becnel J."/>
            <person name="Sanscrainte N."/>
            <person name="Young S.K."/>
            <person name="Zeng Q."/>
            <person name="Gargeya S."/>
            <person name="Fitzgerald M."/>
            <person name="Haas B."/>
            <person name="Abouelleil A."/>
            <person name="Alvarado L."/>
            <person name="Arachchi H.M."/>
            <person name="Berlin A."/>
            <person name="Chapman S.B."/>
            <person name="Gearin G."/>
            <person name="Goldberg J."/>
            <person name="Griggs A."/>
            <person name="Gujja S."/>
            <person name="Hansen M."/>
            <person name="Heiman D."/>
            <person name="Howarth C."/>
            <person name="Larimer J."/>
            <person name="Lui A."/>
            <person name="MacDonald P.J.P."/>
            <person name="McCowen C."/>
            <person name="Montmayeur A."/>
            <person name="Murphy C."/>
            <person name="Neiman D."/>
            <person name="Pearson M."/>
            <person name="Priest M."/>
            <person name="Roberts A."/>
            <person name="Saif S."/>
            <person name="Shea T."/>
            <person name="Sisk P."/>
            <person name="Stolte C."/>
            <person name="Sykes S."/>
            <person name="Wortman J."/>
            <person name="Nusbaum C."/>
            <person name="Birren B."/>
        </authorList>
    </citation>
    <scope>NUCLEOTIDE SEQUENCE [LARGE SCALE GENOMIC DNA]</scope>
    <source>
        <strain evidence="9">floridensis</strain>
    </source>
</reference>
<dbReference type="VEuPathDB" id="MicrosporidiaDB:VCUG_00287"/>
<feature type="DNA-binding region" description="Homeobox" evidence="5">
    <location>
        <begin position="6"/>
        <end position="65"/>
    </location>
</feature>
<dbReference type="SUPFAM" id="SSF46689">
    <property type="entry name" value="Homeodomain-like"/>
    <property type="match status" value="1"/>
</dbReference>
<dbReference type="EMBL" id="GL877406">
    <property type="protein sequence ID" value="ELA48246.1"/>
    <property type="molecule type" value="Genomic_DNA"/>
</dbReference>
<evidence type="ECO:0000256" key="3">
    <source>
        <dbReference type="ARBA" id="ARBA00023155"/>
    </source>
</evidence>
<dbReference type="InterPro" id="IPR051000">
    <property type="entry name" value="Homeobox_DNA-bind_prot"/>
</dbReference>
<comment type="subcellular location">
    <subcellularLocation>
        <location evidence="1 5 6">Nucleus</location>
    </subcellularLocation>
</comment>
<dbReference type="Proteomes" id="UP000011081">
    <property type="component" value="Unassembled WGS sequence"/>
</dbReference>
<dbReference type="STRING" id="948595.L2GX38"/>
<evidence type="ECO:0000313" key="9">
    <source>
        <dbReference type="Proteomes" id="UP000011081"/>
    </source>
</evidence>
<dbReference type="PANTHER" id="PTHR24324">
    <property type="entry name" value="HOMEOBOX PROTEIN HHEX"/>
    <property type="match status" value="1"/>
</dbReference>
<dbReference type="InterPro" id="IPR017970">
    <property type="entry name" value="Homeobox_CS"/>
</dbReference>
<dbReference type="PROSITE" id="PS50071">
    <property type="entry name" value="HOMEOBOX_2"/>
    <property type="match status" value="1"/>
</dbReference>
<sequence>MVNEAKKQTRPRLSQHITEILISFFERTPKPTPDQKEALAQQAGITSRSVQIWFQNKRAKLKREMREMKNFIYNKNVIFPLLNSLLIPKLDLRSRRPFCEEDLNILSFLKYKKNYKFHDCTITCNRAVFKPIVEDKVAKLSSKTKLCKPSKSLSR</sequence>
<evidence type="ECO:0000256" key="2">
    <source>
        <dbReference type="ARBA" id="ARBA00023125"/>
    </source>
</evidence>
<organism evidence="8 9">
    <name type="scientific">Vavraia culicis (isolate floridensis)</name>
    <name type="common">Microsporidian parasite</name>
    <dbReference type="NCBI Taxonomy" id="948595"/>
    <lineage>
        <taxon>Eukaryota</taxon>
        <taxon>Fungi</taxon>
        <taxon>Fungi incertae sedis</taxon>
        <taxon>Microsporidia</taxon>
        <taxon>Pleistophoridae</taxon>
        <taxon>Vavraia</taxon>
    </lineage>
</organism>
<dbReference type="PRINTS" id="PR00031">
    <property type="entry name" value="HTHREPRESSR"/>
</dbReference>
<dbReference type="AlphaFoldDB" id="L2GX38"/>
<dbReference type="RefSeq" id="XP_008073306.1">
    <property type="nucleotide sequence ID" value="XM_008075115.1"/>
</dbReference>
<dbReference type="PANTHER" id="PTHR24324:SF5">
    <property type="entry name" value="HEMATOPOIETICALLY-EXPRESSED HOMEOBOX PROTEIN HHEX"/>
    <property type="match status" value="1"/>
</dbReference>
<dbReference type="InterPro" id="IPR000047">
    <property type="entry name" value="HTH_motif"/>
</dbReference>
<dbReference type="Gene3D" id="1.10.10.60">
    <property type="entry name" value="Homeodomain-like"/>
    <property type="match status" value="1"/>
</dbReference>
<gene>
    <name evidence="8" type="ORF">VCUG_00287</name>
</gene>
<keyword evidence="3 5" id="KW-0371">Homeobox</keyword>
<dbReference type="GO" id="GO:0000978">
    <property type="term" value="F:RNA polymerase II cis-regulatory region sequence-specific DNA binding"/>
    <property type="evidence" value="ECO:0007669"/>
    <property type="project" value="TreeGrafter"/>
</dbReference>
<name>L2GX38_VAVCU</name>
<dbReference type="OrthoDB" id="6159439at2759"/>
<dbReference type="GO" id="GO:0030154">
    <property type="term" value="P:cell differentiation"/>
    <property type="evidence" value="ECO:0007669"/>
    <property type="project" value="TreeGrafter"/>
</dbReference>
<dbReference type="GO" id="GO:0000981">
    <property type="term" value="F:DNA-binding transcription factor activity, RNA polymerase II-specific"/>
    <property type="evidence" value="ECO:0007669"/>
    <property type="project" value="InterPro"/>
</dbReference>
<dbReference type="HOGENOM" id="CLU_1696839_0_0_1"/>
<evidence type="ECO:0000313" key="8">
    <source>
        <dbReference type="EMBL" id="ELA48246.1"/>
    </source>
</evidence>
<keyword evidence="4 5" id="KW-0539">Nucleus</keyword>
<dbReference type="PROSITE" id="PS00027">
    <property type="entry name" value="HOMEOBOX_1"/>
    <property type="match status" value="1"/>
</dbReference>
<evidence type="ECO:0000259" key="7">
    <source>
        <dbReference type="PROSITE" id="PS50071"/>
    </source>
</evidence>
<dbReference type="CDD" id="cd00086">
    <property type="entry name" value="homeodomain"/>
    <property type="match status" value="1"/>
</dbReference>
<dbReference type="InterPro" id="IPR001356">
    <property type="entry name" value="HD"/>
</dbReference>
<dbReference type="SMART" id="SM00389">
    <property type="entry name" value="HOX"/>
    <property type="match status" value="1"/>
</dbReference>
<proteinExistence type="predicted"/>
<evidence type="ECO:0000256" key="6">
    <source>
        <dbReference type="RuleBase" id="RU000682"/>
    </source>
</evidence>
<feature type="domain" description="Homeobox" evidence="7">
    <location>
        <begin position="4"/>
        <end position="64"/>
    </location>
</feature>
<dbReference type="InParanoid" id="L2GX38"/>